<dbReference type="PANTHER" id="PTHR43130:SF3">
    <property type="entry name" value="HTH-TYPE TRANSCRIPTIONAL REGULATOR RV1931C"/>
    <property type="match status" value="1"/>
</dbReference>
<accession>A0A7D5K6S4</accession>
<dbReference type="OrthoDB" id="8348at2157"/>
<dbReference type="GeneID" id="56028165"/>
<feature type="domain" description="DJ-1/PfpI" evidence="1">
    <location>
        <begin position="2"/>
        <end position="174"/>
    </location>
</feature>
<dbReference type="AlphaFoldDB" id="A0A7D5K6S4"/>
<dbReference type="Proteomes" id="UP000509750">
    <property type="component" value="Chromosome"/>
</dbReference>
<name>A0A7D5K6S4_9EURY</name>
<evidence type="ECO:0000313" key="3">
    <source>
        <dbReference type="Proteomes" id="UP000509750"/>
    </source>
</evidence>
<dbReference type="PANTHER" id="PTHR43130">
    <property type="entry name" value="ARAC-FAMILY TRANSCRIPTIONAL REGULATOR"/>
    <property type="match status" value="1"/>
</dbReference>
<evidence type="ECO:0000313" key="2">
    <source>
        <dbReference type="EMBL" id="QLG26934.1"/>
    </source>
</evidence>
<gene>
    <name evidence="2" type="ORF">HUG10_04990</name>
</gene>
<dbReference type="InterPro" id="IPR052158">
    <property type="entry name" value="INH-QAR"/>
</dbReference>
<dbReference type="RefSeq" id="WP_179168509.1">
    <property type="nucleotide sequence ID" value="NZ_CP058529.1"/>
</dbReference>
<keyword evidence="3" id="KW-1185">Reference proteome</keyword>
<dbReference type="Gene3D" id="3.40.50.880">
    <property type="match status" value="1"/>
</dbReference>
<proteinExistence type="predicted"/>
<dbReference type="InterPro" id="IPR002818">
    <property type="entry name" value="DJ-1/PfpI"/>
</dbReference>
<dbReference type="KEGG" id="halg:HUG10_04990"/>
<dbReference type="CDD" id="cd03139">
    <property type="entry name" value="GATase1_PfpI_2"/>
    <property type="match status" value="1"/>
</dbReference>
<protein>
    <submittedName>
        <fullName evidence="2">DJ-1/PfpI family protein</fullName>
    </submittedName>
</protein>
<reference evidence="2 3" key="1">
    <citation type="submission" date="2020-07" db="EMBL/GenBank/DDBJ databases">
        <title>Gai3-2, isolated from salt lake.</title>
        <authorList>
            <person name="Cui H."/>
            <person name="Shi X."/>
        </authorList>
    </citation>
    <scope>NUCLEOTIDE SEQUENCE [LARGE SCALE GENOMIC DNA]</scope>
    <source>
        <strain evidence="2 3">Gai3-2</strain>
    </source>
</reference>
<dbReference type="Pfam" id="PF01965">
    <property type="entry name" value="DJ-1_PfpI"/>
    <property type="match status" value="1"/>
</dbReference>
<dbReference type="EMBL" id="CP058529">
    <property type="protein sequence ID" value="QLG26934.1"/>
    <property type="molecule type" value="Genomic_DNA"/>
</dbReference>
<dbReference type="SUPFAM" id="SSF52317">
    <property type="entry name" value="Class I glutamine amidotransferase-like"/>
    <property type="match status" value="1"/>
</dbReference>
<evidence type="ECO:0000259" key="1">
    <source>
        <dbReference type="Pfam" id="PF01965"/>
    </source>
</evidence>
<dbReference type="InterPro" id="IPR029062">
    <property type="entry name" value="Class_I_gatase-like"/>
</dbReference>
<organism evidence="2 3">
    <name type="scientific">Halorarum halophilum</name>
    <dbReference type="NCBI Taxonomy" id="2743090"/>
    <lineage>
        <taxon>Archaea</taxon>
        <taxon>Methanobacteriati</taxon>
        <taxon>Methanobacteriota</taxon>
        <taxon>Stenosarchaea group</taxon>
        <taxon>Halobacteria</taxon>
        <taxon>Halobacteriales</taxon>
        <taxon>Haloferacaceae</taxon>
        <taxon>Halorarum</taxon>
    </lineage>
</organism>
<sequence>MDVAILLYEGFDELDAVGPFEVFGYAEDEGADLHARLVSLDGTGPVTASHGMRVEVDGLLPDPGEVDLLVVPGGGWNDRSEAGAWAEYERGEIPDAIAAHHDAGARVASVCTGGMLLSKAGLLSGRPAVTHAGAIDDLRGTDADVREERVIDDGDVLTAGGVTSGLDLALHVVEREAGAEVAEAVATVLEYRRQHEAYTPQPAD</sequence>